<reference evidence="2" key="1">
    <citation type="submission" date="2023-02" db="EMBL/GenBank/DDBJ databases">
        <title>Georgenia sp.10Sc9-8, isolated from a soil sample collected from the Taklamakan desert.</title>
        <authorList>
            <person name="Liu S."/>
        </authorList>
    </citation>
    <scope>NUCLEOTIDE SEQUENCE</scope>
    <source>
        <strain evidence="2">10Sc9-8</strain>
    </source>
</reference>
<sequence length="132" mass="14204">MGVDVAGALAAEQAFWTEARATVVAAIIAAVAAIVGTIVTAVNGARSRKQVKELEGSADARYREYTSREQWWTRFSWALEKAASPDENDAKLGLAVIYAMLDAPWVTTEDNEMALTITDMIEPPAEDGDGDV</sequence>
<organism evidence="2 3">
    <name type="scientific">Georgenia halotolerans</name>
    <dbReference type="NCBI Taxonomy" id="3028317"/>
    <lineage>
        <taxon>Bacteria</taxon>
        <taxon>Bacillati</taxon>
        <taxon>Actinomycetota</taxon>
        <taxon>Actinomycetes</taxon>
        <taxon>Micrococcales</taxon>
        <taxon>Bogoriellaceae</taxon>
        <taxon>Georgenia</taxon>
    </lineage>
</organism>
<comment type="caution">
    <text evidence="2">The sequence shown here is derived from an EMBL/GenBank/DDBJ whole genome shotgun (WGS) entry which is preliminary data.</text>
</comment>
<feature type="transmembrane region" description="Helical" evidence="1">
    <location>
        <begin position="23"/>
        <end position="42"/>
    </location>
</feature>
<proteinExistence type="predicted"/>
<dbReference type="EMBL" id="JARACI010001197">
    <property type="protein sequence ID" value="MDD9208167.1"/>
    <property type="molecule type" value="Genomic_DNA"/>
</dbReference>
<evidence type="ECO:0000313" key="2">
    <source>
        <dbReference type="EMBL" id="MDD9208167.1"/>
    </source>
</evidence>
<dbReference type="Proteomes" id="UP001165561">
    <property type="component" value="Unassembled WGS sequence"/>
</dbReference>
<evidence type="ECO:0000313" key="3">
    <source>
        <dbReference type="Proteomes" id="UP001165561"/>
    </source>
</evidence>
<keyword evidence="1" id="KW-1133">Transmembrane helix</keyword>
<keyword evidence="1" id="KW-0472">Membrane</keyword>
<keyword evidence="3" id="KW-1185">Reference proteome</keyword>
<keyword evidence="1" id="KW-0812">Transmembrane</keyword>
<gene>
    <name evidence="2" type="ORF">PU560_17100</name>
</gene>
<protein>
    <submittedName>
        <fullName evidence="2">Uncharacterized protein</fullName>
    </submittedName>
</protein>
<accession>A0ABT5U1V9</accession>
<evidence type="ECO:0000256" key="1">
    <source>
        <dbReference type="SAM" id="Phobius"/>
    </source>
</evidence>
<name>A0ABT5U1V9_9MICO</name>